<evidence type="ECO:0000256" key="1">
    <source>
        <dbReference type="SAM" id="Phobius"/>
    </source>
</evidence>
<proteinExistence type="predicted"/>
<feature type="transmembrane region" description="Helical" evidence="1">
    <location>
        <begin position="57"/>
        <end position="76"/>
    </location>
</feature>
<dbReference type="Proteomes" id="UP000078142">
    <property type="component" value="Chromosome"/>
</dbReference>
<dbReference type="EMBL" id="CP015852">
    <property type="protein sequence ID" value="ANH98982.1"/>
    <property type="molecule type" value="Genomic_DNA"/>
</dbReference>
<keyword evidence="1" id="KW-0472">Membrane</keyword>
<dbReference type="AlphaFoldDB" id="A0AAC9FXR6"/>
<dbReference type="RefSeq" id="WP_064588270.1">
    <property type="nucleotide sequence ID" value="NZ_CP015852.1"/>
</dbReference>
<gene>
    <name evidence="2" type="ORF">A8L59_16685</name>
</gene>
<protein>
    <submittedName>
        <fullName evidence="2">Uncharacterized protein</fullName>
    </submittedName>
</protein>
<reference evidence="2 3" key="1">
    <citation type="submission" date="2016-05" db="EMBL/GenBank/DDBJ databases">
        <authorList>
            <person name="Wang S."/>
            <person name="Zhu B."/>
        </authorList>
    </citation>
    <scope>NUCLEOTIDE SEQUENCE [LARGE SCALE GENOMIC DNA]</scope>
    <source>
        <strain evidence="2 3">CRS05-R5</strain>
    </source>
</reference>
<keyword evidence="1" id="KW-0812">Transmembrane</keyword>
<organism evidence="2 3">
    <name type="scientific">Pseudomonas koreensis</name>
    <dbReference type="NCBI Taxonomy" id="198620"/>
    <lineage>
        <taxon>Bacteria</taxon>
        <taxon>Pseudomonadati</taxon>
        <taxon>Pseudomonadota</taxon>
        <taxon>Gammaproteobacteria</taxon>
        <taxon>Pseudomonadales</taxon>
        <taxon>Pseudomonadaceae</taxon>
        <taxon>Pseudomonas</taxon>
    </lineage>
</organism>
<name>A0AAC9FXR6_9PSED</name>
<accession>A0AAC9FXR6</accession>
<evidence type="ECO:0000313" key="2">
    <source>
        <dbReference type="EMBL" id="ANH98982.1"/>
    </source>
</evidence>
<sequence>MSWESVSYWIEHHPGLASWVQAFGSIAAIGIAIWVAASQRKAQLKMTEKMARDKVEALIAVVESASLFVTTLGILVEKNPSVFVFKESWKLVNKNWLESSIHSLSQLPAHELGRGDLVRGYFGIMGGITEIRRLIDIAIGADAFEEQEFFFMYQQVLSQVRIVQATWISFQSCAINRK</sequence>
<evidence type="ECO:0000313" key="3">
    <source>
        <dbReference type="Proteomes" id="UP000078142"/>
    </source>
</evidence>
<keyword evidence="1" id="KW-1133">Transmembrane helix</keyword>
<feature type="transmembrane region" description="Helical" evidence="1">
    <location>
        <begin position="16"/>
        <end position="37"/>
    </location>
</feature>
<dbReference type="GeneID" id="93490026"/>